<evidence type="ECO:0000313" key="1">
    <source>
        <dbReference type="EMBL" id="TFJ97001.1"/>
    </source>
</evidence>
<sequence length="367" mass="41910">MFNQVSTNFHLYELIPSSQNMPNTMPAIVPKSKAPGVDFCGVNDYYYIVRSDLGCYMRSSNFNEGKDLNVYSLHPSCQGGEHYLAYQDDLFYIIKGGAYRRVSNMNMDAEAVVYNLHPNCQGGDHYLSAFGYFYIIFQSKGIYRRVTNMNTDSDAVEYSLHPSCRDGLYYWGIKDYYYFVKPHDEWGIQYYRTTNFNKNLDAVTYSFHPDVVNFLPGGLAITQGSAFGTWEAIKTISNDSNTPITWNKKITRKVGYDKEKMSSIEHNWSVSISASYQSGALTEAIAKYQFSLTTQYGGKSVNTEQENWSEATDVEESVSLTLQPKEKIYIWQYQLGLGKKSVLFCRDMKFNDNPNPPTEVPLPPSNQ</sequence>
<dbReference type="Proteomes" id="UP000297703">
    <property type="component" value="Unassembled WGS sequence"/>
</dbReference>
<reference evidence="1 2" key="1">
    <citation type="submission" date="2019-04" db="EMBL/GenBank/DDBJ databases">
        <title>Draft genome of the big-headed turtle Platysternon megacephalum.</title>
        <authorList>
            <person name="Gong S."/>
        </authorList>
    </citation>
    <scope>NUCLEOTIDE SEQUENCE [LARGE SCALE GENOMIC DNA]</scope>
    <source>
        <strain evidence="1">DO16091913</strain>
        <tissue evidence="1">Muscle</tissue>
    </source>
</reference>
<organism evidence="1 2">
    <name type="scientific">Platysternon megacephalum</name>
    <name type="common">big-headed turtle</name>
    <dbReference type="NCBI Taxonomy" id="55544"/>
    <lineage>
        <taxon>Eukaryota</taxon>
        <taxon>Metazoa</taxon>
        <taxon>Chordata</taxon>
        <taxon>Craniata</taxon>
        <taxon>Vertebrata</taxon>
        <taxon>Euteleostomi</taxon>
        <taxon>Archelosauria</taxon>
        <taxon>Testudinata</taxon>
        <taxon>Testudines</taxon>
        <taxon>Cryptodira</taxon>
        <taxon>Durocryptodira</taxon>
        <taxon>Testudinoidea</taxon>
        <taxon>Platysternidae</taxon>
        <taxon>Platysternon</taxon>
    </lineage>
</organism>
<protein>
    <submittedName>
        <fullName evidence="1">PHD finger protein 12-like</fullName>
    </submittedName>
</protein>
<comment type="caution">
    <text evidence="1">The sequence shown here is derived from an EMBL/GenBank/DDBJ whole genome shotgun (WGS) entry which is preliminary data.</text>
</comment>
<dbReference type="EMBL" id="QXTE01000546">
    <property type="protein sequence ID" value="TFJ97001.1"/>
    <property type="molecule type" value="Genomic_DNA"/>
</dbReference>
<dbReference type="OrthoDB" id="9409434at2759"/>
<evidence type="ECO:0000313" key="2">
    <source>
        <dbReference type="Proteomes" id="UP000297703"/>
    </source>
</evidence>
<reference evidence="1 2" key="2">
    <citation type="submission" date="2019-04" db="EMBL/GenBank/DDBJ databases">
        <title>The genome sequence of big-headed turtle.</title>
        <authorList>
            <person name="Gong S."/>
        </authorList>
    </citation>
    <scope>NUCLEOTIDE SEQUENCE [LARGE SCALE GENOMIC DNA]</scope>
    <source>
        <strain evidence="1">DO16091913</strain>
        <tissue evidence="1">Muscle</tissue>
    </source>
</reference>
<gene>
    <name evidence="1" type="ORF">DR999_PMT21178</name>
</gene>
<proteinExistence type="predicted"/>
<name>A0A4D9DKP9_9SAUR</name>
<accession>A0A4D9DKP9</accession>
<keyword evidence="2" id="KW-1185">Reference proteome</keyword>
<dbReference type="AlphaFoldDB" id="A0A4D9DKP9"/>